<keyword evidence="3" id="KW-1185">Reference proteome</keyword>
<accession>A0A330L6U3</accession>
<dbReference type="AlphaFoldDB" id="A0A330L6U3"/>
<feature type="domain" description="PilZ" evidence="1">
    <location>
        <begin position="15"/>
        <end position="119"/>
    </location>
</feature>
<protein>
    <recommendedName>
        <fullName evidence="1">PilZ domain-containing protein</fullName>
    </recommendedName>
</protein>
<dbReference type="InParanoid" id="A0A330L6U3"/>
<evidence type="ECO:0000313" key="2">
    <source>
        <dbReference type="EMBL" id="SPP65056.1"/>
    </source>
</evidence>
<dbReference type="EMBL" id="OUNR01000012">
    <property type="protein sequence ID" value="SPP65056.1"/>
    <property type="molecule type" value="Genomic_DNA"/>
</dbReference>
<proteinExistence type="predicted"/>
<evidence type="ECO:0000259" key="1">
    <source>
        <dbReference type="Pfam" id="PF07238"/>
    </source>
</evidence>
<dbReference type="OrthoDB" id="9789438at2"/>
<reference evidence="3" key="1">
    <citation type="submission" date="2018-04" db="EMBL/GenBank/DDBJ databases">
        <authorList>
            <person name="Lucker S."/>
            <person name="Sakoula D."/>
        </authorList>
    </citation>
    <scope>NUCLEOTIDE SEQUENCE [LARGE SCALE GENOMIC DNA]</scope>
</reference>
<dbReference type="RefSeq" id="WP_121989358.1">
    <property type="nucleotide sequence ID" value="NZ_OUNR01000012.1"/>
</dbReference>
<dbReference type="GO" id="GO:0035438">
    <property type="term" value="F:cyclic-di-GMP binding"/>
    <property type="evidence" value="ECO:0007669"/>
    <property type="project" value="InterPro"/>
</dbReference>
<evidence type="ECO:0000313" key="3">
    <source>
        <dbReference type="Proteomes" id="UP000248168"/>
    </source>
</evidence>
<sequence length="127" mass="14213">MKAATIMPTELFLDIREHTRMRVPVPFSCALAEKARPRWFAKKRAGLGVVYDVSLKGARVTSEASIHPGDQVTVLLRLPEQVAPLAVERATVRWAKDQTFGLEFMHLTSTAATRLKRFLSMQAHLVA</sequence>
<name>A0A330L6U3_9BACT</name>
<organism evidence="2 3">
    <name type="scientific">Nitrospira lenta</name>
    <dbReference type="NCBI Taxonomy" id="1436998"/>
    <lineage>
        <taxon>Bacteria</taxon>
        <taxon>Pseudomonadati</taxon>
        <taxon>Nitrospirota</taxon>
        <taxon>Nitrospiria</taxon>
        <taxon>Nitrospirales</taxon>
        <taxon>Nitrospiraceae</taxon>
        <taxon>Nitrospira</taxon>
    </lineage>
</organism>
<dbReference type="Pfam" id="PF07238">
    <property type="entry name" value="PilZ"/>
    <property type="match status" value="1"/>
</dbReference>
<dbReference type="InterPro" id="IPR009875">
    <property type="entry name" value="PilZ_domain"/>
</dbReference>
<dbReference type="Proteomes" id="UP000248168">
    <property type="component" value="Unassembled WGS sequence"/>
</dbReference>
<dbReference type="Gene3D" id="2.40.10.220">
    <property type="entry name" value="predicted glycosyltransferase like domains"/>
    <property type="match status" value="1"/>
</dbReference>
<gene>
    <name evidence="2" type="ORF">NITLEN_20696</name>
</gene>
<dbReference type="SUPFAM" id="SSF141371">
    <property type="entry name" value="PilZ domain-like"/>
    <property type="match status" value="1"/>
</dbReference>